<protein>
    <submittedName>
        <fullName evidence="3">Uncharacterized protein</fullName>
    </submittedName>
</protein>
<gene>
    <name evidence="3" type="ORF">GMORB2_4278</name>
</gene>
<evidence type="ECO:0000256" key="1">
    <source>
        <dbReference type="SAM" id="MobiDB-lite"/>
    </source>
</evidence>
<name>A0A9P4YYI6_9HYPO</name>
<feature type="transmembrane region" description="Helical" evidence="2">
    <location>
        <begin position="39"/>
        <end position="62"/>
    </location>
</feature>
<keyword evidence="4" id="KW-1185">Reference proteome</keyword>
<feature type="compositionally biased region" description="Basic and acidic residues" evidence="1">
    <location>
        <begin position="85"/>
        <end position="97"/>
    </location>
</feature>
<feature type="region of interest" description="Disordered" evidence="1">
    <location>
        <begin position="68"/>
        <end position="121"/>
    </location>
</feature>
<keyword evidence="2" id="KW-1133">Transmembrane helix</keyword>
<sequence length="121" mass="13197">MAPPSHHYQEIDSRALVDSLLVRNVPSLQPRDSAHTGTVAGTIVGFILGILLLGAAVSFLIVHLIKRSRRDREATRDGLSTEPAGEPHTHDKDDLERRKHAKAERPNSGPAKALKNKLSLS</sequence>
<dbReference type="EMBL" id="JAANYQ010000003">
    <property type="protein sequence ID" value="KAF4125438.1"/>
    <property type="molecule type" value="Genomic_DNA"/>
</dbReference>
<reference evidence="3" key="1">
    <citation type="submission" date="2020-03" db="EMBL/GenBank/DDBJ databases">
        <title>Site-based positive gene gene selection in Geosmithia morbida across the United States reveals a broad range of putative effectors and factors for local host and environmental adapation.</title>
        <authorList>
            <person name="Onufrak A."/>
            <person name="Murdoch R.W."/>
            <person name="Gazis R."/>
            <person name="Huff M."/>
            <person name="Staton M."/>
            <person name="Klingeman W."/>
            <person name="Hadziabdic D."/>
        </authorList>
    </citation>
    <scope>NUCLEOTIDE SEQUENCE</scope>
    <source>
        <strain evidence="3">1262</strain>
    </source>
</reference>
<dbReference type="GeneID" id="55970506"/>
<comment type="caution">
    <text evidence="3">The sequence shown here is derived from an EMBL/GenBank/DDBJ whole genome shotgun (WGS) entry which is preliminary data.</text>
</comment>
<evidence type="ECO:0000313" key="3">
    <source>
        <dbReference type="EMBL" id="KAF4125438.1"/>
    </source>
</evidence>
<dbReference type="Proteomes" id="UP000749293">
    <property type="component" value="Unassembled WGS sequence"/>
</dbReference>
<organism evidence="3 4">
    <name type="scientific">Geosmithia morbida</name>
    <dbReference type="NCBI Taxonomy" id="1094350"/>
    <lineage>
        <taxon>Eukaryota</taxon>
        <taxon>Fungi</taxon>
        <taxon>Dikarya</taxon>
        <taxon>Ascomycota</taxon>
        <taxon>Pezizomycotina</taxon>
        <taxon>Sordariomycetes</taxon>
        <taxon>Hypocreomycetidae</taxon>
        <taxon>Hypocreales</taxon>
        <taxon>Bionectriaceae</taxon>
        <taxon>Geosmithia</taxon>
    </lineage>
</organism>
<keyword evidence="2" id="KW-0812">Transmembrane</keyword>
<dbReference type="AlphaFoldDB" id="A0A9P4YYI6"/>
<evidence type="ECO:0000256" key="2">
    <source>
        <dbReference type="SAM" id="Phobius"/>
    </source>
</evidence>
<evidence type="ECO:0000313" key="4">
    <source>
        <dbReference type="Proteomes" id="UP000749293"/>
    </source>
</evidence>
<accession>A0A9P4YYI6</accession>
<dbReference type="RefSeq" id="XP_035324090.1">
    <property type="nucleotide sequence ID" value="XM_035466253.1"/>
</dbReference>
<keyword evidence="2" id="KW-0472">Membrane</keyword>
<proteinExistence type="predicted"/>